<organism evidence="1 2">
    <name type="scientific">Smallanthus sonchifolius</name>
    <dbReference type="NCBI Taxonomy" id="185202"/>
    <lineage>
        <taxon>Eukaryota</taxon>
        <taxon>Viridiplantae</taxon>
        <taxon>Streptophyta</taxon>
        <taxon>Embryophyta</taxon>
        <taxon>Tracheophyta</taxon>
        <taxon>Spermatophyta</taxon>
        <taxon>Magnoliopsida</taxon>
        <taxon>eudicotyledons</taxon>
        <taxon>Gunneridae</taxon>
        <taxon>Pentapetalae</taxon>
        <taxon>asterids</taxon>
        <taxon>campanulids</taxon>
        <taxon>Asterales</taxon>
        <taxon>Asteraceae</taxon>
        <taxon>Asteroideae</taxon>
        <taxon>Heliantheae alliance</taxon>
        <taxon>Millerieae</taxon>
        <taxon>Smallanthus</taxon>
    </lineage>
</organism>
<dbReference type="EMBL" id="CM042020">
    <property type="protein sequence ID" value="KAI3822788.1"/>
    <property type="molecule type" value="Genomic_DNA"/>
</dbReference>
<evidence type="ECO:0000313" key="2">
    <source>
        <dbReference type="Proteomes" id="UP001056120"/>
    </source>
</evidence>
<accession>A0ACB9JS12</accession>
<dbReference type="Proteomes" id="UP001056120">
    <property type="component" value="Linkage Group LG03"/>
</dbReference>
<reference evidence="2" key="1">
    <citation type="journal article" date="2022" name="Mol. Ecol. Resour.">
        <title>The genomes of chicory, endive, great burdock and yacon provide insights into Asteraceae palaeo-polyploidization history and plant inulin production.</title>
        <authorList>
            <person name="Fan W."/>
            <person name="Wang S."/>
            <person name="Wang H."/>
            <person name="Wang A."/>
            <person name="Jiang F."/>
            <person name="Liu H."/>
            <person name="Zhao H."/>
            <person name="Xu D."/>
            <person name="Zhang Y."/>
        </authorList>
    </citation>
    <scope>NUCLEOTIDE SEQUENCE [LARGE SCALE GENOMIC DNA]</scope>
    <source>
        <strain evidence="2">cv. Yunnan</strain>
    </source>
</reference>
<comment type="caution">
    <text evidence="1">The sequence shown here is derived from an EMBL/GenBank/DDBJ whole genome shotgun (WGS) entry which is preliminary data.</text>
</comment>
<evidence type="ECO:0000313" key="1">
    <source>
        <dbReference type="EMBL" id="KAI3822788.1"/>
    </source>
</evidence>
<gene>
    <name evidence="1" type="ORF">L1987_10386</name>
</gene>
<reference evidence="1 2" key="2">
    <citation type="journal article" date="2022" name="Mol. Ecol. Resour.">
        <title>The genomes of chicory, endive, great burdock and yacon provide insights into Asteraceae paleo-polyploidization history and plant inulin production.</title>
        <authorList>
            <person name="Fan W."/>
            <person name="Wang S."/>
            <person name="Wang H."/>
            <person name="Wang A."/>
            <person name="Jiang F."/>
            <person name="Liu H."/>
            <person name="Zhao H."/>
            <person name="Xu D."/>
            <person name="Zhang Y."/>
        </authorList>
    </citation>
    <scope>NUCLEOTIDE SEQUENCE [LARGE SCALE GENOMIC DNA]</scope>
    <source>
        <strain evidence="2">cv. Yunnan</strain>
        <tissue evidence="1">Leaves</tissue>
    </source>
</reference>
<proteinExistence type="predicted"/>
<keyword evidence="2" id="KW-1185">Reference proteome</keyword>
<sequence>MASSLTSSELMSLMDSDVDEHVSDPHLIESPTHVFPHNLPEYVVIDVDPTTVVNNLQDESLFHPYLYENSSIYCNAIDEIPPDDSNDILDSQSEYTPQLSPPRSIADDTSDELSQDSHYTPFDDEFSQDEINAIKNNK</sequence>
<protein>
    <submittedName>
        <fullName evidence="1">Uncharacterized protein</fullName>
    </submittedName>
</protein>
<name>A0ACB9JS12_9ASTR</name>